<dbReference type="PANTHER" id="PTHR43191">
    <property type="entry name" value="RRNA METHYLTRANSFERASE 3"/>
    <property type="match status" value="1"/>
</dbReference>
<dbReference type="Pfam" id="PF22435">
    <property type="entry name" value="MRM3-like_sub_bind"/>
    <property type="match status" value="1"/>
</dbReference>
<accession>A0ABV7ZC46</accession>
<protein>
    <submittedName>
        <fullName evidence="5">TrmH family RNA methyltransferase</fullName>
    </submittedName>
</protein>
<evidence type="ECO:0000256" key="3">
    <source>
        <dbReference type="ARBA" id="ARBA00022679"/>
    </source>
</evidence>
<evidence type="ECO:0000256" key="2">
    <source>
        <dbReference type="ARBA" id="ARBA00022603"/>
    </source>
</evidence>
<dbReference type="Gene3D" id="3.30.1330.30">
    <property type="match status" value="1"/>
</dbReference>
<dbReference type="InterPro" id="IPR013123">
    <property type="entry name" value="SpoU_subst-bd"/>
</dbReference>
<dbReference type="PANTHER" id="PTHR43191:SF2">
    <property type="entry name" value="RRNA METHYLTRANSFERASE 3, MITOCHONDRIAL"/>
    <property type="match status" value="1"/>
</dbReference>
<dbReference type="InterPro" id="IPR029064">
    <property type="entry name" value="Ribosomal_eL30-like_sf"/>
</dbReference>
<reference evidence="6" key="1">
    <citation type="journal article" date="2019" name="Int. J. Syst. Evol. Microbiol.">
        <title>The Global Catalogue of Microorganisms (GCM) 10K type strain sequencing project: providing services to taxonomists for standard genome sequencing and annotation.</title>
        <authorList>
            <consortium name="The Broad Institute Genomics Platform"/>
            <consortium name="The Broad Institute Genome Sequencing Center for Infectious Disease"/>
            <person name="Wu L."/>
            <person name="Ma J."/>
        </authorList>
    </citation>
    <scope>NUCLEOTIDE SEQUENCE [LARGE SCALE GENOMIC DNA]</scope>
    <source>
        <strain evidence="6">CCTCC AB 2017081</strain>
    </source>
</reference>
<dbReference type="InterPro" id="IPR051259">
    <property type="entry name" value="rRNA_Methyltransferase"/>
</dbReference>
<dbReference type="SUPFAM" id="SSF75217">
    <property type="entry name" value="alpha/beta knot"/>
    <property type="match status" value="1"/>
</dbReference>
<name>A0ABV7ZC46_9DEIO</name>
<dbReference type="GO" id="GO:0032259">
    <property type="term" value="P:methylation"/>
    <property type="evidence" value="ECO:0007669"/>
    <property type="project" value="UniProtKB-KW"/>
</dbReference>
<keyword evidence="3" id="KW-0808">Transferase</keyword>
<dbReference type="GO" id="GO:0008168">
    <property type="term" value="F:methyltransferase activity"/>
    <property type="evidence" value="ECO:0007669"/>
    <property type="project" value="UniProtKB-KW"/>
</dbReference>
<dbReference type="SMART" id="SM00967">
    <property type="entry name" value="SpoU_sub_bind"/>
    <property type="match status" value="1"/>
</dbReference>
<evidence type="ECO:0000313" key="5">
    <source>
        <dbReference type="EMBL" id="MFC3834951.1"/>
    </source>
</evidence>
<keyword evidence="6" id="KW-1185">Reference proteome</keyword>
<organism evidence="5 6">
    <name type="scientific">Deinococcus rufus</name>
    <dbReference type="NCBI Taxonomy" id="2136097"/>
    <lineage>
        <taxon>Bacteria</taxon>
        <taxon>Thermotogati</taxon>
        <taxon>Deinococcota</taxon>
        <taxon>Deinococci</taxon>
        <taxon>Deinococcales</taxon>
        <taxon>Deinococcaceae</taxon>
        <taxon>Deinococcus</taxon>
    </lineage>
</organism>
<dbReference type="EMBL" id="JBHRZG010000024">
    <property type="protein sequence ID" value="MFC3834951.1"/>
    <property type="molecule type" value="Genomic_DNA"/>
</dbReference>
<evidence type="ECO:0000256" key="1">
    <source>
        <dbReference type="ARBA" id="ARBA00007228"/>
    </source>
</evidence>
<dbReference type="InterPro" id="IPR029028">
    <property type="entry name" value="Alpha/beta_knot_MTases"/>
</dbReference>
<dbReference type="RefSeq" id="WP_322472119.1">
    <property type="nucleotide sequence ID" value="NZ_JBHRZG010000024.1"/>
</dbReference>
<feature type="domain" description="RNA 2-O ribose methyltransferase substrate binding" evidence="4">
    <location>
        <begin position="34"/>
        <end position="106"/>
    </location>
</feature>
<dbReference type="InterPro" id="IPR029026">
    <property type="entry name" value="tRNA_m1G_MTases_N"/>
</dbReference>
<keyword evidence="2 5" id="KW-0489">Methyltransferase</keyword>
<evidence type="ECO:0000313" key="6">
    <source>
        <dbReference type="Proteomes" id="UP001595803"/>
    </source>
</evidence>
<proteinExistence type="inferred from homology"/>
<comment type="similarity">
    <text evidence="1">Belongs to the class IV-like SAM-binding methyltransferase superfamily. RNA methyltransferase TrmH family.</text>
</comment>
<dbReference type="InterPro" id="IPR001537">
    <property type="entry name" value="SpoU_MeTrfase"/>
</dbReference>
<dbReference type="SUPFAM" id="SSF55315">
    <property type="entry name" value="L30e-like"/>
    <property type="match status" value="1"/>
</dbReference>
<dbReference type="Proteomes" id="UP001595803">
    <property type="component" value="Unassembled WGS sequence"/>
</dbReference>
<gene>
    <name evidence="5" type="ORF">ACFOSB_18995</name>
</gene>
<dbReference type="InterPro" id="IPR053888">
    <property type="entry name" value="MRM3-like_sub_bind"/>
</dbReference>
<sequence>MVLPDVITSLHNPQVKRLVRLRARRDREHDHVIVIEGARELSRAVQAGVDVHEVYVCPALYSPEAAQLAPGLPGRVAELSRPAFEKVSMRDHPDGVIGVAAVPDMTLLEPPGDAVVVVLHGLEKPGNVGAIVRTADAVAAAGVIVLGRGADPFGPNVIRASQGSVFTVPVVAWPEAAALAWLRGRDFRLVACTPDASRPYWDVPLTGRVALLLGTEHQGLPAGWRTDGAVRIPMNPAGGADSLNVATAAALMLYESARQRHVHAAGGTPA</sequence>
<evidence type="ECO:0000259" key="4">
    <source>
        <dbReference type="SMART" id="SM00967"/>
    </source>
</evidence>
<comment type="caution">
    <text evidence="5">The sequence shown here is derived from an EMBL/GenBank/DDBJ whole genome shotgun (WGS) entry which is preliminary data.</text>
</comment>
<dbReference type="Gene3D" id="3.40.1280.10">
    <property type="match status" value="1"/>
</dbReference>
<dbReference type="Pfam" id="PF00588">
    <property type="entry name" value="SpoU_methylase"/>
    <property type="match status" value="1"/>
</dbReference>